<protein>
    <submittedName>
        <fullName evidence="1">Carboxymuconolactone decarboxylase</fullName>
    </submittedName>
</protein>
<gene>
    <name evidence="1" type="ORF">AN215_14430</name>
</gene>
<dbReference type="Proteomes" id="UP000176087">
    <property type="component" value="Unassembled WGS sequence"/>
</dbReference>
<evidence type="ECO:0000313" key="1">
    <source>
        <dbReference type="EMBL" id="OEU90845.1"/>
    </source>
</evidence>
<keyword evidence="2" id="KW-1185">Reference proteome</keyword>
<reference evidence="1 2" key="1">
    <citation type="journal article" date="2016" name="Front. Microbiol.">
        <title>Comparative Genomics Analysis of Streptomyces Species Reveals Their Adaptation to the Marine Environment and Their Diversity at the Genomic Level.</title>
        <authorList>
            <person name="Tian X."/>
            <person name="Zhang Z."/>
            <person name="Yang T."/>
            <person name="Chen M."/>
            <person name="Li J."/>
            <person name="Chen F."/>
            <person name="Yang J."/>
            <person name="Li W."/>
            <person name="Zhang B."/>
            <person name="Zhang Z."/>
            <person name="Wu J."/>
            <person name="Zhang C."/>
            <person name="Long L."/>
            <person name="Xiao J."/>
        </authorList>
    </citation>
    <scope>NUCLEOTIDE SEQUENCE [LARGE SCALE GENOMIC DNA]</scope>
    <source>
        <strain evidence="1 2">SCSIO 10390</strain>
    </source>
</reference>
<dbReference type="PATRIC" id="fig|933944.5.peg.5971"/>
<evidence type="ECO:0000313" key="2">
    <source>
        <dbReference type="Proteomes" id="UP000176087"/>
    </source>
</evidence>
<dbReference type="OrthoDB" id="4704294at2"/>
<dbReference type="InterPro" id="IPR029032">
    <property type="entry name" value="AhpD-like"/>
</dbReference>
<sequence length="185" mass="20310">MTLPGPPYDEPTERLLAKLMPPGTSLEPLMLFRLLAVHRDLAERIHPMASGLLNKGLLPDRDREVVISRITARAGAEYEWGVHAVFFGPAVGLGQDTLDALVTEEAASSAFDERTGLLVTAVDELFDEATVSGGTWNRLREIYDDARLVELLLLAGWYRTLSTLITSAALPLEPWAVRFPTAASR</sequence>
<dbReference type="PANTHER" id="PTHR34846:SF5">
    <property type="entry name" value="CARBOXYMUCONOLACTONE DECARBOXYLASE-LIKE DOMAIN-CONTAINING PROTEIN"/>
    <property type="match status" value="1"/>
</dbReference>
<organism evidence="1 2">
    <name type="scientific">Streptomyces abyssalis</name>
    <dbReference type="NCBI Taxonomy" id="933944"/>
    <lineage>
        <taxon>Bacteria</taxon>
        <taxon>Bacillati</taxon>
        <taxon>Actinomycetota</taxon>
        <taxon>Actinomycetes</taxon>
        <taxon>Kitasatosporales</taxon>
        <taxon>Streptomycetaceae</taxon>
        <taxon>Streptomyces</taxon>
    </lineage>
</organism>
<dbReference type="Gene3D" id="1.20.1290.10">
    <property type="entry name" value="AhpD-like"/>
    <property type="match status" value="1"/>
</dbReference>
<dbReference type="PANTHER" id="PTHR34846">
    <property type="entry name" value="4-CARBOXYMUCONOLACTONE DECARBOXYLASE FAMILY PROTEIN (AFU_ORTHOLOGUE AFUA_6G11590)"/>
    <property type="match status" value="1"/>
</dbReference>
<dbReference type="SUPFAM" id="SSF69118">
    <property type="entry name" value="AhpD-like"/>
    <property type="match status" value="1"/>
</dbReference>
<dbReference type="AlphaFoldDB" id="A0A1E7JRF8"/>
<dbReference type="EMBL" id="LJGT01000038">
    <property type="protein sequence ID" value="OEU90845.1"/>
    <property type="molecule type" value="Genomic_DNA"/>
</dbReference>
<name>A0A1E7JRF8_9ACTN</name>
<comment type="caution">
    <text evidence="1">The sequence shown here is derived from an EMBL/GenBank/DDBJ whole genome shotgun (WGS) entry which is preliminary data.</text>
</comment>
<dbReference type="STRING" id="933944.AN215_14430"/>
<accession>A0A1E7JRF8</accession>
<proteinExistence type="predicted"/>